<feature type="modified residue" description="4-aspartylphosphate" evidence="2">
    <location>
        <position position="73"/>
    </location>
</feature>
<dbReference type="AlphaFoldDB" id="A0A934HJE5"/>
<gene>
    <name evidence="4" type="ORF">JAO82_05170</name>
</gene>
<dbReference type="SMART" id="SM00448">
    <property type="entry name" value="REC"/>
    <property type="match status" value="1"/>
</dbReference>
<dbReference type="InterPro" id="IPR001789">
    <property type="entry name" value="Sig_transdc_resp-reg_receiver"/>
</dbReference>
<dbReference type="Pfam" id="PF00072">
    <property type="entry name" value="Response_reg"/>
    <property type="match status" value="1"/>
</dbReference>
<dbReference type="PANTHER" id="PTHR44591:SF3">
    <property type="entry name" value="RESPONSE REGULATORY DOMAIN-CONTAINING PROTEIN"/>
    <property type="match status" value="1"/>
</dbReference>
<evidence type="ECO:0000259" key="3">
    <source>
        <dbReference type="PROSITE" id="PS50110"/>
    </source>
</evidence>
<evidence type="ECO:0000313" key="4">
    <source>
        <dbReference type="EMBL" id="MBI6629269.1"/>
    </source>
</evidence>
<evidence type="ECO:0000256" key="1">
    <source>
        <dbReference type="ARBA" id="ARBA00022553"/>
    </source>
</evidence>
<protein>
    <submittedName>
        <fullName evidence="4">Response regulator</fullName>
    </submittedName>
</protein>
<dbReference type="EMBL" id="JAEIJD010000003">
    <property type="protein sequence ID" value="MBI6629269.1"/>
    <property type="molecule type" value="Genomic_DNA"/>
</dbReference>
<evidence type="ECO:0000256" key="2">
    <source>
        <dbReference type="PROSITE-ProRule" id="PRU00169"/>
    </source>
</evidence>
<dbReference type="CDD" id="cd00156">
    <property type="entry name" value="REC"/>
    <property type="match status" value="1"/>
</dbReference>
<sequence>MDDLDPFTARRKQATAARPLLGLTVLVVEDSRFTCDAIRLLCLRSGARIRRADCLAAARRHLKTYRPSVIIVDLGLPDGSGLDLISQLHRAVPRIGVIIGMSGDDLSENAVLAAGANEFLPKPITSLSTFQNLILSHLPYDRQPPGLRLVCNRHVHPDPLAYQDDMAQMAELLCDRSESQMIDYVAQFVRGVAQSAEDTVLAQAAADLASARAKGAPYISAAARVAALIQQRLQKKRAI</sequence>
<dbReference type="RefSeq" id="WP_198685296.1">
    <property type="nucleotide sequence ID" value="NZ_JAEIJD010000003.1"/>
</dbReference>
<name>A0A934HJE5_9RHOB</name>
<keyword evidence="1 2" id="KW-0597">Phosphoprotein</keyword>
<comment type="caution">
    <text evidence="4">The sequence shown here is derived from an EMBL/GenBank/DDBJ whole genome shotgun (WGS) entry which is preliminary data.</text>
</comment>
<organism evidence="4 5">
    <name type="scientific">Pontibaca salina</name>
    <dbReference type="NCBI Taxonomy" id="2795731"/>
    <lineage>
        <taxon>Bacteria</taxon>
        <taxon>Pseudomonadati</taxon>
        <taxon>Pseudomonadota</taxon>
        <taxon>Alphaproteobacteria</taxon>
        <taxon>Rhodobacterales</taxon>
        <taxon>Roseobacteraceae</taxon>
        <taxon>Pontibaca</taxon>
    </lineage>
</organism>
<dbReference type="PANTHER" id="PTHR44591">
    <property type="entry name" value="STRESS RESPONSE REGULATOR PROTEIN 1"/>
    <property type="match status" value="1"/>
</dbReference>
<proteinExistence type="predicted"/>
<dbReference type="InterPro" id="IPR050595">
    <property type="entry name" value="Bact_response_regulator"/>
</dbReference>
<dbReference type="Gene3D" id="3.40.50.2300">
    <property type="match status" value="1"/>
</dbReference>
<feature type="domain" description="Response regulatory" evidence="3">
    <location>
        <begin position="24"/>
        <end position="137"/>
    </location>
</feature>
<keyword evidence="5" id="KW-1185">Reference proteome</keyword>
<dbReference type="InterPro" id="IPR011006">
    <property type="entry name" value="CheY-like_superfamily"/>
</dbReference>
<dbReference type="SUPFAM" id="SSF52172">
    <property type="entry name" value="CheY-like"/>
    <property type="match status" value="1"/>
</dbReference>
<evidence type="ECO:0000313" key="5">
    <source>
        <dbReference type="Proteomes" id="UP000613255"/>
    </source>
</evidence>
<dbReference type="Proteomes" id="UP000613255">
    <property type="component" value="Unassembled WGS sequence"/>
</dbReference>
<accession>A0A934HJE5</accession>
<dbReference type="GO" id="GO:0000160">
    <property type="term" value="P:phosphorelay signal transduction system"/>
    <property type="evidence" value="ECO:0007669"/>
    <property type="project" value="InterPro"/>
</dbReference>
<reference evidence="4" key="1">
    <citation type="submission" date="2020-12" db="EMBL/GenBank/DDBJ databases">
        <title>Pontibaca salina gen. nov., sp. nov., isolated from marine sediment.</title>
        <authorList>
            <person name="Bo J."/>
            <person name="Wang S."/>
            <person name="Song X."/>
            <person name="Du Z."/>
        </authorList>
    </citation>
    <scope>NUCLEOTIDE SEQUENCE</scope>
    <source>
        <strain evidence="4">S1109L</strain>
    </source>
</reference>
<dbReference type="PROSITE" id="PS50110">
    <property type="entry name" value="RESPONSE_REGULATORY"/>
    <property type="match status" value="1"/>
</dbReference>